<accession>A0ACC0R206</accession>
<sequence>MILVPNLVARAVDDQRRNPPKVAIILAILVSILILLTPIIFGARGVRRFFSHRTMHDSPERNLCLTPEALNLMPVKKYRGTKTDVSRTGGNYSPGQPDSLQSCSICTEDFGRGVEFRPLPCGHRFHPACIDPWLLQRSLTCPLCRLNVATGLIATTRPESPAEPRRVLFLTDLWVHRRPRLRVTQELPPLQAIPSTRSMGPGTAIQPRPFRPGLPSISEVLNQMGPAR</sequence>
<name>A0ACC0R206_9HYPO</name>
<keyword evidence="2" id="KW-1185">Reference proteome</keyword>
<evidence type="ECO:0000313" key="2">
    <source>
        <dbReference type="Proteomes" id="UP001065298"/>
    </source>
</evidence>
<evidence type="ECO:0000313" key="1">
    <source>
        <dbReference type="EMBL" id="KAI8670655.1"/>
    </source>
</evidence>
<gene>
    <name evidence="1" type="ORF">NCS57_00537900</name>
</gene>
<proteinExistence type="predicted"/>
<dbReference type="EMBL" id="CM046506">
    <property type="protein sequence ID" value="KAI8670655.1"/>
    <property type="molecule type" value="Genomic_DNA"/>
</dbReference>
<reference evidence="1" key="1">
    <citation type="submission" date="2022-06" db="EMBL/GenBank/DDBJ databases">
        <title>Fusarium solani species complex genomes reveal bases of compartmentalisation and animal pathogenesis.</title>
        <authorList>
            <person name="Tsai I.J."/>
        </authorList>
    </citation>
    <scope>NUCLEOTIDE SEQUENCE</scope>
    <source>
        <strain evidence="1">Fu6.1</strain>
    </source>
</reference>
<protein>
    <submittedName>
        <fullName evidence="1">RING-type domain-containing protein</fullName>
    </submittedName>
</protein>
<dbReference type="Proteomes" id="UP001065298">
    <property type="component" value="Chromosome 4"/>
</dbReference>
<organism evidence="1 2">
    <name type="scientific">Fusarium keratoplasticum</name>
    <dbReference type="NCBI Taxonomy" id="1328300"/>
    <lineage>
        <taxon>Eukaryota</taxon>
        <taxon>Fungi</taxon>
        <taxon>Dikarya</taxon>
        <taxon>Ascomycota</taxon>
        <taxon>Pezizomycotina</taxon>
        <taxon>Sordariomycetes</taxon>
        <taxon>Hypocreomycetidae</taxon>
        <taxon>Hypocreales</taxon>
        <taxon>Nectriaceae</taxon>
        <taxon>Fusarium</taxon>
        <taxon>Fusarium solani species complex</taxon>
    </lineage>
</organism>
<comment type="caution">
    <text evidence="1">The sequence shown here is derived from an EMBL/GenBank/DDBJ whole genome shotgun (WGS) entry which is preliminary data.</text>
</comment>